<accession>C5DDQ5</accession>
<organism evidence="8 9">
    <name type="scientific">Lachancea thermotolerans (strain ATCC 56472 / CBS 6340 / NRRL Y-8284)</name>
    <name type="common">Yeast</name>
    <name type="synonym">Kluyveromyces thermotolerans</name>
    <dbReference type="NCBI Taxonomy" id="559295"/>
    <lineage>
        <taxon>Eukaryota</taxon>
        <taxon>Fungi</taxon>
        <taxon>Dikarya</taxon>
        <taxon>Ascomycota</taxon>
        <taxon>Saccharomycotina</taxon>
        <taxon>Saccharomycetes</taxon>
        <taxon>Saccharomycetales</taxon>
        <taxon>Saccharomycetaceae</taxon>
        <taxon>Lachancea</taxon>
    </lineage>
</organism>
<dbReference type="OrthoDB" id="436637at2759"/>
<dbReference type="InParanoid" id="C5DDQ5"/>
<dbReference type="Pfam" id="PF03178">
    <property type="entry name" value="CPSF_A"/>
    <property type="match status" value="1"/>
</dbReference>
<dbReference type="GO" id="GO:0003676">
    <property type="term" value="F:nucleic acid binding"/>
    <property type="evidence" value="ECO:0007669"/>
    <property type="project" value="InterPro"/>
</dbReference>
<keyword evidence="3" id="KW-0539">Nucleus</keyword>
<name>C5DDQ5_LACTC</name>
<dbReference type="HOGENOM" id="CLU_003246_0_0_1"/>
<dbReference type="FunCoup" id="C5DDQ5">
    <property type="interactions" value="1415"/>
</dbReference>
<evidence type="ECO:0000256" key="2">
    <source>
        <dbReference type="ARBA" id="ARBA00022664"/>
    </source>
</evidence>
<evidence type="ECO:0000256" key="1">
    <source>
        <dbReference type="ARBA" id="ARBA00004123"/>
    </source>
</evidence>
<dbReference type="eggNOG" id="KOG1898">
    <property type="taxonomic scope" value="Eukaryota"/>
</dbReference>
<evidence type="ECO:0000259" key="7">
    <source>
        <dbReference type="Pfam" id="PF23726"/>
    </source>
</evidence>
<feature type="domain" description="RSE1/DDB1/CPSF1 second beta-propeller" evidence="7">
    <location>
        <begin position="464"/>
        <end position="817"/>
    </location>
</feature>
<dbReference type="Proteomes" id="UP000002036">
    <property type="component" value="Chromosome C"/>
</dbReference>
<dbReference type="STRING" id="559295.C5DDQ5"/>
<keyword evidence="2" id="KW-0507">mRNA processing</keyword>
<dbReference type="GO" id="GO:0006397">
    <property type="term" value="P:mRNA processing"/>
    <property type="evidence" value="ECO:0007669"/>
    <property type="project" value="UniProtKB-KW"/>
</dbReference>
<gene>
    <name evidence="8" type="ordered locus">KLTH0C02904g</name>
</gene>
<feature type="compositionally biased region" description="Acidic residues" evidence="4">
    <location>
        <begin position="730"/>
        <end position="747"/>
    </location>
</feature>
<evidence type="ECO:0000259" key="5">
    <source>
        <dbReference type="Pfam" id="PF03178"/>
    </source>
</evidence>
<evidence type="ECO:0000313" key="9">
    <source>
        <dbReference type="Proteomes" id="UP000002036"/>
    </source>
</evidence>
<protein>
    <submittedName>
        <fullName evidence="8">KLTH0C02904p</fullName>
    </submittedName>
</protein>
<dbReference type="InterPro" id="IPR036322">
    <property type="entry name" value="WD40_repeat_dom_sf"/>
</dbReference>
<comment type="subcellular location">
    <subcellularLocation>
        <location evidence="1">Nucleus</location>
    </subcellularLocation>
</comment>
<dbReference type="RefSeq" id="XP_002552354.1">
    <property type="nucleotide sequence ID" value="XM_002552308.1"/>
</dbReference>
<evidence type="ECO:0000313" key="8">
    <source>
        <dbReference type="EMBL" id="CAR21916.1"/>
    </source>
</evidence>
<dbReference type="InterPro" id="IPR015943">
    <property type="entry name" value="WD40/YVTN_repeat-like_dom_sf"/>
</dbReference>
<keyword evidence="9" id="KW-1185">Reference proteome</keyword>
<feature type="domain" description="RSE1/DDB1/CPSF1 C-terminal" evidence="5">
    <location>
        <begin position="932"/>
        <end position="1254"/>
    </location>
</feature>
<evidence type="ECO:0000256" key="4">
    <source>
        <dbReference type="SAM" id="MobiDB-lite"/>
    </source>
</evidence>
<dbReference type="Gene3D" id="2.130.10.10">
    <property type="entry name" value="YVTN repeat-like/Quinoprotein amine dehydrogenase"/>
    <property type="match status" value="3"/>
</dbReference>
<dbReference type="PANTHER" id="PTHR10644">
    <property type="entry name" value="DNA REPAIR/RNA PROCESSING CPSF FAMILY"/>
    <property type="match status" value="1"/>
</dbReference>
<dbReference type="GO" id="GO:0005634">
    <property type="term" value="C:nucleus"/>
    <property type="evidence" value="ECO:0007669"/>
    <property type="project" value="UniProtKB-SubCell"/>
</dbReference>
<dbReference type="Pfam" id="PF23726">
    <property type="entry name" value="Beta-prop_RSE1_2nd"/>
    <property type="match status" value="1"/>
</dbReference>
<dbReference type="InterPro" id="IPR058543">
    <property type="entry name" value="Beta-prop_RSE1/DDB1/CPSF1_2nd"/>
</dbReference>
<reference evidence="8 9" key="1">
    <citation type="journal article" date="2009" name="Genome Res.">
        <title>Comparative genomics of protoploid Saccharomycetaceae.</title>
        <authorList>
            <consortium name="The Genolevures Consortium"/>
            <person name="Souciet J.-L."/>
            <person name="Dujon B."/>
            <person name="Gaillardin C."/>
            <person name="Johnston M."/>
            <person name="Baret P.V."/>
            <person name="Cliften P."/>
            <person name="Sherman D.J."/>
            <person name="Weissenbach J."/>
            <person name="Westhof E."/>
            <person name="Wincker P."/>
            <person name="Jubin C."/>
            <person name="Poulain J."/>
            <person name="Barbe V."/>
            <person name="Segurens B."/>
            <person name="Artiguenave F."/>
            <person name="Anthouard V."/>
            <person name="Vacherie B."/>
            <person name="Val M.-E."/>
            <person name="Fulton R.S."/>
            <person name="Minx P."/>
            <person name="Wilson R."/>
            <person name="Durrens P."/>
            <person name="Jean G."/>
            <person name="Marck C."/>
            <person name="Martin T."/>
            <person name="Nikolski M."/>
            <person name="Rolland T."/>
            <person name="Seret M.-L."/>
            <person name="Casaregola S."/>
            <person name="Despons L."/>
            <person name="Fairhead C."/>
            <person name="Fischer G."/>
            <person name="Lafontaine I."/>
            <person name="Leh V."/>
            <person name="Lemaire M."/>
            <person name="de Montigny J."/>
            <person name="Neuveglise C."/>
            <person name="Thierry A."/>
            <person name="Blanc-Lenfle I."/>
            <person name="Bleykasten C."/>
            <person name="Diffels J."/>
            <person name="Fritsch E."/>
            <person name="Frangeul L."/>
            <person name="Goeffon A."/>
            <person name="Jauniaux N."/>
            <person name="Kachouri-Lafond R."/>
            <person name="Payen C."/>
            <person name="Potier S."/>
            <person name="Pribylova L."/>
            <person name="Ozanne C."/>
            <person name="Richard G.-F."/>
            <person name="Sacerdot C."/>
            <person name="Straub M.-L."/>
            <person name="Talla E."/>
        </authorList>
    </citation>
    <scope>NUCLEOTIDE SEQUENCE [LARGE SCALE GENOMIC DNA]</scope>
    <source>
        <strain evidence="9">ATCC 56472 / CBS 6340 / NRRL Y-8284</strain>
    </source>
</reference>
<feature type="region of interest" description="Disordered" evidence="4">
    <location>
        <begin position="728"/>
        <end position="757"/>
    </location>
</feature>
<dbReference type="OMA" id="PRATGHW"/>
<dbReference type="SUPFAM" id="SSF50978">
    <property type="entry name" value="WD40 repeat-like"/>
    <property type="match status" value="1"/>
</dbReference>
<feature type="region of interest" description="Disordered" evidence="4">
    <location>
        <begin position="834"/>
        <end position="854"/>
    </location>
</feature>
<dbReference type="InterPro" id="IPR018846">
    <property type="entry name" value="Beta-prop_RSE1/DDB1/CPSF1_1st"/>
</dbReference>
<dbReference type="KEGG" id="lth:KLTH0C02904g"/>
<evidence type="ECO:0000256" key="3">
    <source>
        <dbReference type="ARBA" id="ARBA00023242"/>
    </source>
</evidence>
<evidence type="ECO:0000259" key="6">
    <source>
        <dbReference type="Pfam" id="PF10433"/>
    </source>
</evidence>
<dbReference type="Pfam" id="PF10433">
    <property type="entry name" value="Beta-prop_RSE1_1st"/>
    <property type="match status" value="1"/>
</dbReference>
<dbReference type="InterPro" id="IPR004871">
    <property type="entry name" value="RSE1/DDB1/CPSF1_C"/>
</dbReference>
<dbReference type="GeneID" id="8291215"/>
<dbReference type="EMBL" id="CU928167">
    <property type="protein sequence ID" value="CAR21916.1"/>
    <property type="molecule type" value="Genomic_DNA"/>
</dbReference>
<proteinExistence type="predicted"/>
<dbReference type="InterPro" id="IPR050358">
    <property type="entry name" value="RSE1/DDB1/CFT1"/>
</dbReference>
<feature type="domain" description="RSE1/DDB1/CPSF1 first beta-propeller" evidence="6">
    <location>
        <begin position="23"/>
        <end position="426"/>
    </location>
</feature>
<sequence length="1288" mass="143829">MIVDSADPVLYHLTLQRQSNFVHSCVGHFVDYKHHQLVRARDAGKRRKGRRDYQVCAATETHIELYDVEDGSLKRLVSIPFFATITAMQSLPIDSSYSFVVLLTDAGNLSVLQFVYNSGCFRLHTLLNEPFARSGIRRLSPQKHLSVDLHGRCIFLSATERNKLCFLTDFKDNALSISSPLVLNKPNSITLSTAVCDVAFDNPVFASLEIDMSDGSKSLIFYVLDLGLNHVVQRSEHELPRDANFVISVPNLEKYGISTKGPEGSQDGDDLVNPFVLIGLQDRLLLKDSHGLYSLEVQLPTRENEASPTIIITATLHKLKKEFFILLQTNTGDLFKVKIIPNETTRSSPKLTVTFFDTIPCSSGLHIFRNGLMLALGEFVALSLYEFEGLGNDEDFSSILTSDDPQRKLKLRPVEELQNLSLLDQFRGSNPVLSQKVVGTTPLTILSQQKNTLETLTTGVNFSELISSPLPPNPDNVWTIKLPSELGHRLVFLSLPKATMVLKIEDGSLEELENASESFKTENDRTIFVGLMGESSIIQVCENSLSQIALAKKPPVLNSKLEWLPPAGIKIVEATCSSTQLALGLSNNEIVWFELDTSNGGEVLNEYQDRVEMPDKITALSLPQTFKSDFLAVGCQDSSVKIIGLKSTSRDSFLEVLSMQVVLSPPSDLKLVYSKGLLFLHLGLDAGVYIRSNIDKTDGQLFDIRTKYLGSKPVKVSVLSEIELKASLEEAGEGESDEDESESEDEGTNQPKGVEGSSCAVLHSDKTWLSYNTANLMLVRPLIINGKQSLSSVAMFRTNDIKTNGCCAVSTSGSLLIGRFDKFTTEDKWFQQKRIEKTDEESDKSGEGVSLSGHQPFQGRRIVADKFDRKTYFVIENNHKNSSCRISVYRSGKLLNFGTDEAFISITDCVCLDAQSVRFGGDESHLVMSTSNGKLKTFVVNIEKTTKGRRYNLTFLHDTAVEEKVYSMIAFKDKLLISLFGNLVLYGLGRSQLLKKTITPMPPSVTKVTSIAQWEDSRVAVGDIHESVTLFLYDKRADRFISIADDITKRHVTALEFLDRSTVVGGDRFGNIWVLRLPSIHERLVSDEFPFFLSKFHNNVNNSIAKNIMECPFKWDLVNHFYANDIPVSLNVVKNMHSSDKVSILYLGLQGSVGCLLPLATKKEAEFLEKLQGGLSEADEAFYMDFEAQKASEESEHTDDWSMDYNQGTKLKHKSPRPIVEGAFSLVGRDHTVYRSYYAPVRKVIDGDLCEQFYQLYPSEQEFLTKKLGFKDVAFVKSRLAEFRANHV</sequence>